<dbReference type="EMBL" id="SRYD01000001">
    <property type="protein sequence ID" value="TGY76690.1"/>
    <property type="molecule type" value="Genomic_DNA"/>
</dbReference>
<accession>A0A4S2G3Y0</accession>
<sequence length="90" mass="10257">MRKYKCSLRLSMPPAPEDRIRQSTWAAEQICTSIARRMLADRTIRPVILEEHSGFSGDTWEIGASLFAVPDPSLEEYSNLVFFELPLTPD</sequence>
<organism evidence="1 2">
    <name type="scientific">Muribaculum intestinale</name>
    <dbReference type="NCBI Taxonomy" id="1796646"/>
    <lineage>
        <taxon>Bacteria</taxon>
        <taxon>Pseudomonadati</taxon>
        <taxon>Bacteroidota</taxon>
        <taxon>Bacteroidia</taxon>
        <taxon>Bacteroidales</taxon>
        <taxon>Muribaculaceae</taxon>
        <taxon>Muribaculum</taxon>
    </lineage>
</organism>
<evidence type="ECO:0000313" key="1">
    <source>
        <dbReference type="EMBL" id="TGY76690.1"/>
    </source>
</evidence>
<dbReference type="AlphaFoldDB" id="A0A4S2G3Y0"/>
<dbReference type="Proteomes" id="UP000306630">
    <property type="component" value="Unassembled WGS sequence"/>
</dbReference>
<protein>
    <submittedName>
        <fullName evidence="1">Uncharacterized protein</fullName>
    </submittedName>
</protein>
<proteinExistence type="predicted"/>
<evidence type="ECO:0000313" key="2">
    <source>
        <dbReference type="Proteomes" id="UP000306630"/>
    </source>
</evidence>
<name>A0A4S2G3Y0_9BACT</name>
<dbReference type="RefSeq" id="WP_135992614.1">
    <property type="nucleotide sequence ID" value="NZ_SRYD01000001.1"/>
</dbReference>
<reference evidence="1 2" key="1">
    <citation type="submission" date="2019-04" db="EMBL/GenBank/DDBJ databases">
        <title>Microbes associate with the intestines of laboratory mice.</title>
        <authorList>
            <person name="Navarre W."/>
            <person name="Wong E."/>
            <person name="Huang K."/>
            <person name="Tropini C."/>
            <person name="Ng K."/>
            <person name="Yu B."/>
        </authorList>
    </citation>
    <scope>NUCLEOTIDE SEQUENCE [LARGE SCALE GENOMIC DNA]</scope>
    <source>
        <strain evidence="1 2">NM06_A21</strain>
    </source>
</reference>
<comment type="caution">
    <text evidence="1">The sequence shown here is derived from an EMBL/GenBank/DDBJ whole genome shotgun (WGS) entry which is preliminary data.</text>
</comment>
<gene>
    <name evidence="1" type="ORF">E5333_00080</name>
</gene>